<dbReference type="GO" id="GO:0005737">
    <property type="term" value="C:cytoplasm"/>
    <property type="evidence" value="ECO:0007669"/>
    <property type="project" value="TreeGrafter"/>
</dbReference>
<dbReference type="Pfam" id="PF15359">
    <property type="entry name" value="CDV3"/>
    <property type="match status" value="1"/>
</dbReference>
<dbReference type="EMBL" id="CM002910">
    <property type="protein sequence ID" value="KMY90455.1"/>
    <property type="molecule type" value="Genomic_DNA"/>
</dbReference>
<evidence type="ECO:0000313" key="3">
    <source>
        <dbReference type="EMBL" id="KMY90455.1"/>
    </source>
</evidence>
<name>A0A0J9TP79_DROSI</name>
<comment type="similarity">
    <text evidence="1">Belongs to the CDV3 family.</text>
</comment>
<accession>A0A0J9TP79</accession>
<dbReference type="PANTHER" id="PTHR16284">
    <property type="entry name" value="PROTEIN CDV3 HOMOLOG"/>
    <property type="match status" value="1"/>
</dbReference>
<evidence type="ECO:0000313" key="4">
    <source>
        <dbReference type="Proteomes" id="UP000035880"/>
    </source>
</evidence>
<organism evidence="3 4">
    <name type="scientific">Drosophila simulans</name>
    <name type="common">Fruit fly</name>
    <dbReference type="NCBI Taxonomy" id="7240"/>
    <lineage>
        <taxon>Eukaryota</taxon>
        <taxon>Metazoa</taxon>
        <taxon>Ecdysozoa</taxon>
        <taxon>Arthropoda</taxon>
        <taxon>Hexapoda</taxon>
        <taxon>Insecta</taxon>
        <taxon>Pterygota</taxon>
        <taxon>Neoptera</taxon>
        <taxon>Endopterygota</taxon>
        <taxon>Diptera</taxon>
        <taxon>Brachycera</taxon>
        <taxon>Muscomorpha</taxon>
        <taxon>Ephydroidea</taxon>
        <taxon>Drosophilidae</taxon>
        <taxon>Drosophila</taxon>
        <taxon>Sophophora</taxon>
    </lineage>
</organism>
<feature type="region of interest" description="Disordered" evidence="2">
    <location>
        <begin position="48"/>
        <end position="67"/>
    </location>
</feature>
<proteinExistence type="inferred from homology"/>
<feature type="compositionally biased region" description="Basic and acidic residues" evidence="2">
    <location>
        <begin position="158"/>
        <end position="176"/>
    </location>
</feature>
<dbReference type="KEGG" id="dsi:Dsimw501_GD24040"/>
<feature type="compositionally biased region" description="Basic and acidic residues" evidence="2">
    <location>
        <begin position="48"/>
        <end position="57"/>
    </location>
</feature>
<reference evidence="3 4" key="1">
    <citation type="journal article" date="2013" name="Genome Res.">
        <title>A second-generation assembly of the Drosophila simulans genome provides new insights into patterns of lineage-specific divergence.</title>
        <authorList>
            <person name="Hu T.T."/>
            <person name="Eisen M.B."/>
            <person name="Thornton K.R."/>
            <person name="Andolfatto P."/>
        </authorList>
    </citation>
    <scope>NUCLEOTIDE SEQUENCE [LARGE SCALE GENOMIC DNA]</scope>
    <source>
        <strain evidence="4">w501</strain>
    </source>
</reference>
<evidence type="ECO:0008006" key="5">
    <source>
        <dbReference type="Google" id="ProtNLM"/>
    </source>
</evidence>
<feature type="compositionally biased region" description="Basic residues" evidence="2">
    <location>
        <begin position="12"/>
        <end position="21"/>
    </location>
</feature>
<feature type="region of interest" description="Disordered" evidence="2">
    <location>
        <begin position="1"/>
        <end position="21"/>
    </location>
</feature>
<protein>
    <recommendedName>
        <fullName evidence="5">Protein CDV3 homolog</fullName>
    </recommendedName>
</protein>
<sequence>MASLDDFFAKKDNKKTKKKKPNYLATDELYKTLEESAKLATDDDYVKSLKNENRTEGPTETTGSAMKSLEFSLLYPNESVEEEDEWSQFTEDNRMQHMSLRHSSGSAILAQLAVGEVKAQDSVQNDTGGDGVDVGQQLDDIGNTTCPWVKMKQTLRQQELKEPMSLKQPNKKEPSEVKSQIYIPPALRQSQGDFNHRDQTESRLRKVPSKMSGKPQAPDLNSDEYFPSLSKTPKRTK</sequence>
<evidence type="ECO:0000256" key="1">
    <source>
        <dbReference type="ARBA" id="ARBA00006062"/>
    </source>
</evidence>
<evidence type="ECO:0000256" key="2">
    <source>
        <dbReference type="SAM" id="MobiDB-lite"/>
    </source>
</evidence>
<dbReference type="AlphaFoldDB" id="A0A0J9TP79"/>
<dbReference type="PANTHER" id="PTHR16284:SF13">
    <property type="entry name" value="PROTEIN CDV3 HOMOLOG"/>
    <property type="match status" value="1"/>
</dbReference>
<dbReference type="Proteomes" id="UP000035880">
    <property type="component" value="Chromosome 2L"/>
</dbReference>
<dbReference type="OrthoDB" id="7866787at2759"/>
<gene>
    <name evidence="3" type="primary">Dsim\GD24040</name>
    <name evidence="3" type="ORF">Dsimw501_GD24040</name>
</gene>
<dbReference type="InterPro" id="IPR026806">
    <property type="entry name" value="CDV3"/>
</dbReference>
<feature type="compositionally biased region" description="Basic and acidic residues" evidence="2">
    <location>
        <begin position="194"/>
        <end position="204"/>
    </location>
</feature>
<feature type="region of interest" description="Disordered" evidence="2">
    <location>
        <begin position="156"/>
        <end position="237"/>
    </location>
</feature>